<name>A0A9Q1EB29_SYNKA</name>
<dbReference type="EMBL" id="JAINUF010000020">
    <property type="protein sequence ID" value="KAJ8335501.1"/>
    <property type="molecule type" value="Genomic_DNA"/>
</dbReference>
<dbReference type="Proteomes" id="UP001152622">
    <property type="component" value="Chromosome 20"/>
</dbReference>
<accession>A0A9Q1EB29</accession>
<feature type="compositionally biased region" description="Polar residues" evidence="1">
    <location>
        <begin position="15"/>
        <end position="37"/>
    </location>
</feature>
<comment type="caution">
    <text evidence="2">The sequence shown here is derived from an EMBL/GenBank/DDBJ whole genome shotgun (WGS) entry which is preliminary data.</text>
</comment>
<proteinExistence type="predicted"/>
<feature type="region of interest" description="Disordered" evidence="1">
    <location>
        <begin position="1"/>
        <end position="64"/>
    </location>
</feature>
<protein>
    <submittedName>
        <fullName evidence="2">Uncharacterized protein</fullName>
    </submittedName>
</protein>
<keyword evidence="3" id="KW-1185">Reference proteome</keyword>
<evidence type="ECO:0000256" key="1">
    <source>
        <dbReference type="SAM" id="MobiDB-lite"/>
    </source>
</evidence>
<sequence length="181" mass="19963">MERGGGGGGCGLGLTSRSLKVSSLNPPTLSQQAQSARRTPAPKRPWRLGAGAPGSDIDYPSLLTSPSGGFQPLLKSTAPQLPLAEANGYKPHTGHLRDPETHNENFLRAAHGRRIDGMNTGQENRSRLTPPLPAWSGKWLRGTPETPGDSRRRRRPRSIPGRRRIEYRVLDYRVLEYRVLE</sequence>
<organism evidence="2 3">
    <name type="scientific">Synaphobranchus kaupii</name>
    <name type="common">Kaup's arrowtooth eel</name>
    <dbReference type="NCBI Taxonomy" id="118154"/>
    <lineage>
        <taxon>Eukaryota</taxon>
        <taxon>Metazoa</taxon>
        <taxon>Chordata</taxon>
        <taxon>Craniata</taxon>
        <taxon>Vertebrata</taxon>
        <taxon>Euteleostomi</taxon>
        <taxon>Actinopterygii</taxon>
        <taxon>Neopterygii</taxon>
        <taxon>Teleostei</taxon>
        <taxon>Anguilliformes</taxon>
        <taxon>Synaphobranchidae</taxon>
        <taxon>Synaphobranchus</taxon>
    </lineage>
</organism>
<feature type="compositionally biased region" description="Gly residues" evidence="1">
    <location>
        <begin position="1"/>
        <end position="12"/>
    </location>
</feature>
<evidence type="ECO:0000313" key="2">
    <source>
        <dbReference type="EMBL" id="KAJ8335501.1"/>
    </source>
</evidence>
<dbReference type="AlphaFoldDB" id="A0A9Q1EB29"/>
<gene>
    <name evidence="2" type="ORF">SKAU_G00388430</name>
</gene>
<feature type="region of interest" description="Disordered" evidence="1">
    <location>
        <begin position="117"/>
        <end position="158"/>
    </location>
</feature>
<evidence type="ECO:0000313" key="3">
    <source>
        <dbReference type="Proteomes" id="UP001152622"/>
    </source>
</evidence>
<reference evidence="2" key="1">
    <citation type="journal article" date="2023" name="Science">
        <title>Genome structures resolve the early diversification of teleost fishes.</title>
        <authorList>
            <person name="Parey E."/>
            <person name="Louis A."/>
            <person name="Montfort J."/>
            <person name="Bouchez O."/>
            <person name="Roques C."/>
            <person name="Iampietro C."/>
            <person name="Lluch J."/>
            <person name="Castinel A."/>
            <person name="Donnadieu C."/>
            <person name="Desvignes T."/>
            <person name="Floi Bucao C."/>
            <person name="Jouanno E."/>
            <person name="Wen M."/>
            <person name="Mejri S."/>
            <person name="Dirks R."/>
            <person name="Jansen H."/>
            <person name="Henkel C."/>
            <person name="Chen W.J."/>
            <person name="Zahm M."/>
            <person name="Cabau C."/>
            <person name="Klopp C."/>
            <person name="Thompson A.W."/>
            <person name="Robinson-Rechavi M."/>
            <person name="Braasch I."/>
            <person name="Lecointre G."/>
            <person name="Bobe J."/>
            <person name="Postlethwait J.H."/>
            <person name="Berthelot C."/>
            <person name="Roest Crollius H."/>
            <person name="Guiguen Y."/>
        </authorList>
    </citation>
    <scope>NUCLEOTIDE SEQUENCE</scope>
    <source>
        <strain evidence="2">WJC10195</strain>
    </source>
</reference>